<dbReference type="Pfam" id="PF02558">
    <property type="entry name" value="ApbA"/>
    <property type="match status" value="1"/>
</dbReference>
<evidence type="ECO:0000256" key="8">
    <source>
        <dbReference type="ARBA" id="ARBA00048793"/>
    </source>
</evidence>
<keyword evidence="5 9" id="KW-0521">NADP</keyword>
<dbReference type="Pfam" id="PF08546">
    <property type="entry name" value="ApbA_C"/>
    <property type="match status" value="1"/>
</dbReference>
<protein>
    <recommendedName>
        <fullName evidence="4 9">2-dehydropantoate 2-reductase</fullName>
        <ecNumber evidence="3 9">1.1.1.169</ecNumber>
    </recommendedName>
    <alternativeName>
        <fullName evidence="7 9">Ketopantoate reductase</fullName>
    </alternativeName>
</protein>
<feature type="domain" description="Ketopantoate reductase N-terminal" evidence="10">
    <location>
        <begin position="14"/>
        <end position="160"/>
    </location>
</feature>
<dbReference type="EC" id="1.1.1.169" evidence="3 9"/>
<dbReference type="RefSeq" id="WP_211632562.1">
    <property type="nucleotide sequence ID" value="NZ_CP073100.1"/>
</dbReference>
<keyword evidence="13" id="KW-1185">Reference proteome</keyword>
<dbReference type="InterPro" id="IPR013332">
    <property type="entry name" value="KPR_N"/>
</dbReference>
<dbReference type="KEGG" id="lamb:KBB96_04020"/>
<dbReference type="EMBL" id="CP073100">
    <property type="protein sequence ID" value="QUE52060.1"/>
    <property type="molecule type" value="Genomic_DNA"/>
</dbReference>
<evidence type="ECO:0000256" key="4">
    <source>
        <dbReference type="ARBA" id="ARBA00019465"/>
    </source>
</evidence>
<evidence type="ECO:0000256" key="2">
    <source>
        <dbReference type="ARBA" id="ARBA00007870"/>
    </source>
</evidence>
<dbReference type="Gene3D" id="3.40.50.720">
    <property type="entry name" value="NAD(P)-binding Rossmann-like Domain"/>
    <property type="match status" value="1"/>
</dbReference>
<comment type="catalytic activity">
    <reaction evidence="8 9">
        <text>(R)-pantoate + NADP(+) = 2-dehydropantoate + NADPH + H(+)</text>
        <dbReference type="Rhea" id="RHEA:16233"/>
        <dbReference type="ChEBI" id="CHEBI:11561"/>
        <dbReference type="ChEBI" id="CHEBI:15378"/>
        <dbReference type="ChEBI" id="CHEBI:15980"/>
        <dbReference type="ChEBI" id="CHEBI:57783"/>
        <dbReference type="ChEBI" id="CHEBI:58349"/>
        <dbReference type="EC" id="1.1.1.169"/>
    </reaction>
</comment>
<evidence type="ECO:0000259" key="11">
    <source>
        <dbReference type="Pfam" id="PF08546"/>
    </source>
</evidence>
<keyword evidence="9" id="KW-0566">Pantothenate biosynthesis</keyword>
<feature type="domain" description="Ketopantoate reductase C-terminal" evidence="11">
    <location>
        <begin position="189"/>
        <end position="309"/>
    </location>
</feature>
<dbReference type="InterPro" id="IPR051402">
    <property type="entry name" value="KPR-Related"/>
</dbReference>
<dbReference type="InterPro" id="IPR013328">
    <property type="entry name" value="6PGD_dom2"/>
</dbReference>
<evidence type="ECO:0000256" key="5">
    <source>
        <dbReference type="ARBA" id="ARBA00022857"/>
    </source>
</evidence>
<dbReference type="InterPro" id="IPR003710">
    <property type="entry name" value="ApbA"/>
</dbReference>
<dbReference type="GO" id="GO:0005737">
    <property type="term" value="C:cytoplasm"/>
    <property type="evidence" value="ECO:0007669"/>
    <property type="project" value="TreeGrafter"/>
</dbReference>
<evidence type="ECO:0000259" key="10">
    <source>
        <dbReference type="Pfam" id="PF02558"/>
    </source>
</evidence>
<comment type="function">
    <text evidence="9">Catalyzes the NADPH-dependent reduction of ketopantoate into pantoic acid.</text>
</comment>
<proteinExistence type="inferred from homology"/>
<dbReference type="InterPro" id="IPR013752">
    <property type="entry name" value="KPA_reductase"/>
</dbReference>
<dbReference type="SUPFAM" id="SSF48179">
    <property type="entry name" value="6-phosphogluconate dehydrogenase C-terminal domain-like"/>
    <property type="match status" value="1"/>
</dbReference>
<dbReference type="FunFam" id="1.10.1040.10:FF:000017">
    <property type="entry name" value="2-dehydropantoate 2-reductase"/>
    <property type="match status" value="1"/>
</dbReference>
<reference evidence="12" key="1">
    <citation type="submission" date="2021-04" db="EMBL/GenBank/DDBJ databases">
        <title>Luteolibacter sp. 32A isolated from the skin of an Anderson's salamander (Ambystoma andersonii).</title>
        <authorList>
            <person name="Spergser J."/>
            <person name="Busse H.-J."/>
        </authorList>
    </citation>
    <scope>NUCLEOTIDE SEQUENCE</scope>
    <source>
        <strain evidence="12">32A</strain>
    </source>
</reference>
<dbReference type="Gene3D" id="1.10.1040.10">
    <property type="entry name" value="N-(1-d-carboxylethyl)-l-norvaline Dehydrogenase, domain 2"/>
    <property type="match status" value="1"/>
</dbReference>
<organism evidence="12 13">
    <name type="scientific">Luteolibacter ambystomatis</name>
    <dbReference type="NCBI Taxonomy" id="2824561"/>
    <lineage>
        <taxon>Bacteria</taxon>
        <taxon>Pseudomonadati</taxon>
        <taxon>Verrucomicrobiota</taxon>
        <taxon>Verrucomicrobiia</taxon>
        <taxon>Verrucomicrobiales</taxon>
        <taxon>Verrucomicrobiaceae</taxon>
        <taxon>Luteolibacter</taxon>
    </lineage>
</organism>
<dbReference type="PANTHER" id="PTHR21708">
    <property type="entry name" value="PROBABLE 2-DEHYDROPANTOATE 2-REDUCTASE"/>
    <property type="match status" value="1"/>
</dbReference>
<evidence type="ECO:0000256" key="6">
    <source>
        <dbReference type="ARBA" id="ARBA00023002"/>
    </source>
</evidence>
<evidence type="ECO:0000313" key="13">
    <source>
        <dbReference type="Proteomes" id="UP000676169"/>
    </source>
</evidence>
<evidence type="ECO:0000256" key="3">
    <source>
        <dbReference type="ARBA" id="ARBA00013014"/>
    </source>
</evidence>
<dbReference type="NCBIfam" id="TIGR00745">
    <property type="entry name" value="apbA_panE"/>
    <property type="match status" value="1"/>
</dbReference>
<gene>
    <name evidence="12" type="ORF">KBB96_04020</name>
</gene>
<evidence type="ECO:0000256" key="7">
    <source>
        <dbReference type="ARBA" id="ARBA00032024"/>
    </source>
</evidence>
<dbReference type="SUPFAM" id="SSF51735">
    <property type="entry name" value="NAD(P)-binding Rossmann-fold domains"/>
    <property type="match status" value="1"/>
</dbReference>
<comment type="similarity">
    <text evidence="2 9">Belongs to the ketopantoate reductase family.</text>
</comment>
<keyword evidence="6 9" id="KW-0560">Oxidoreductase</keyword>
<evidence type="ECO:0000256" key="9">
    <source>
        <dbReference type="RuleBase" id="RU362068"/>
    </source>
</evidence>
<dbReference type="PANTHER" id="PTHR21708:SF26">
    <property type="entry name" value="2-DEHYDROPANTOATE 2-REDUCTASE"/>
    <property type="match status" value="1"/>
</dbReference>
<evidence type="ECO:0000313" key="12">
    <source>
        <dbReference type="EMBL" id="QUE52060.1"/>
    </source>
</evidence>
<sequence>MGFAAAVSWTFESVAVVGSGAIGLYYGGRLAQSGADVRFLLRSDFDAVSRDGIRCESVHGDFHLPQVRGFRMPEEIGPVDLVIVSWKATSNAQLTEVLPPLLHENTQVLTLQNGLGNCETIAEIAGADHVLGALCFVCLNRLSPGFVSHTAGGRISVGEFMPDDRGRSAEIVRRFKAASIPAELGEPLEEAQWKKLVWNVPFNGLAVAEGGVTTDVLLQTPGIEDEIRVLMGEVTGTARALGLDLSDDLIDFNIERTRPMGPYRPSSMIDFVEGREVEVGPIWEEPLRRGQAAGIAMPHLERLLTRIRKKIVERDSAVSAR</sequence>
<accession>A0A975PFS2</accession>
<comment type="pathway">
    <text evidence="1 9">Cofactor biosynthesis; (R)-pantothenate biosynthesis; (R)-pantoate from 3-methyl-2-oxobutanoate: step 2/2.</text>
</comment>
<dbReference type="InterPro" id="IPR036291">
    <property type="entry name" value="NAD(P)-bd_dom_sf"/>
</dbReference>
<dbReference type="InterPro" id="IPR008927">
    <property type="entry name" value="6-PGluconate_DH-like_C_sf"/>
</dbReference>
<dbReference type="Proteomes" id="UP000676169">
    <property type="component" value="Chromosome"/>
</dbReference>
<dbReference type="GO" id="GO:0015940">
    <property type="term" value="P:pantothenate biosynthetic process"/>
    <property type="evidence" value="ECO:0007669"/>
    <property type="project" value="UniProtKB-KW"/>
</dbReference>
<dbReference type="GO" id="GO:0008677">
    <property type="term" value="F:2-dehydropantoate 2-reductase activity"/>
    <property type="evidence" value="ECO:0007669"/>
    <property type="project" value="UniProtKB-EC"/>
</dbReference>
<dbReference type="AlphaFoldDB" id="A0A975PFS2"/>
<name>A0A975PFS2_9BACT</name>
<evidence type="ECO:0000256" key="1">
    <source>
        <dbReference type="ARBA" id="ARBA00004994"/>
    </source>
</evidence>